<reference evidence="5" key="1">
    <citation type="submission" date="2017-12" db="EMBL/GenBank/DDBJ databases">
        <title>Gene loss provides genomic basis for host adaptation in cereal stripe rust fungi.</title>
        <authorList>
            <person name="Xia C."/>
        </authorList>
    </citation>
    <scope>NUCLEOTIDE SEQUENCE [LARGE SCALE GENOMIC DNA]</scope>
    <source>
        <strain evidence="5">93-210</strain>
    </source>
</reference>
<comment type="caution">
    <text evidence="5">The sequence shown here is derived from an EMBL/GenBank/DDBJ whole genome shotgun (WGS) entry which is preliminary data.</text>
</comment>
<dbReference type="AlphaFoldDB" id="A0A2S4VZ88"/>
<gene>
    <name evidence="5" type="ORF">PSTT_02654</name>
</gene>
<name>A0A2S4VZ88_9BASI</name>
<feature type="chain" id="PRO_5015776982" description="Yeast cell wall synthesis Kre9/Knh1-like N-terminal domain-containing protein" evidence="3">
    <location>
        <begin position="21"/>
        <end position="210"/>
    </location>
</feature>
<feature type="region of interest" description="Disordered" evidence="2">
    <location>
        <begin position="127"/>
        <end position="174"/>
    </location>
</feature>
<evidence type="ECO:0000256" key="1">
    <source>
        <dbReference type="ARBA" id="ARBA00022729"/>
    </source>
</evidence>
<protein>
    <recommendedName>
        <fullName evidence="4">Yeast cell wall synthesis Kre9/Knh1-like N-terminal domain-containing protein</fullName>
    </recommendedName>
</protein>
<dbReference type="PANTHER" id="PTHR35185:SF1">
    <property type="entry name" value="UPF0619 GPI-ANCHORED MEMBRANE PROTEIN C1322.10"/>
    <property type="match status" value="1"/>
</dbReference>
<feature type="domain" description="Yeast cell wall synthesis Kre9/Knh1-like N-terminal" evidence="4">
    <location>
        <begin position="25"/>
        <end position="125"/>
    </location>
</feature>
<proteinExistence type="predicted"/>
<evidence type="ECO:0000256" key="3">
    <source>
        <dbReference type="SAM" id="SignalP"/>
    </source>
</evidence>
<evidence type="ECO:0000256" key="2">
    <source>
        <dbReference type="SAM" id="MobiDB-lite"/>
    </source>
</evidence>
<organism evidence="5 6">
    <name type="scientific">Puccinia striiformis</name>
    <dbReference type="NCBI Taxonomy" id="27350"/>
    <lineage>
        <taxon>Eukaryota</taxon>
        <taxon>Fungi</taxon>
        <taxon>Dikarya</taxon>
        <taxon>Basidiomycota</taxon>
        <taxon>Pucciniomycotina</taxon>
        <taxon>Pucciniomycetes</taxon>
        <taxon>Pucciniales</taxon>
        <taxon>Pucciniaceae</taxon>
        <taxon>Puccinia</taxon>
    </lineage>
</organism>
<dbReference type="Pfam" id="PF10342">
    <property type="entry name" value="Kre9_KNH"/>
    <property type="match status" value="1"/>
</dbReference>
<keyword evidence="1 3" id="KW-0732">Signal</keyword>
<keyword evidence="6" id="KW-1185">Reference proteome</keyword>
<dbReference type="VEuPathDB" id="FungiDB:PSHT_00095"/>
<dbReference type="EMBL" id="PKSL01000016">
    <property type="protein sequence ID" value="POW14832.1"/>
    <property type="molecule type" value="Genomic_DNA"/>
</dbReference>
<dbReference type="InterPro" id="IPR018466">
    <property type="entry name" value="Kre9/Knh1-like_N"/>
</dbReference>
<dbReference type="PANTHER" id="PTHR35185">
    <property type="entry name" value="SERINE/THREONINE-RICH PROTEIN ADG2-RELATED"/>
    <property type="match status" value="1"/>
</dbReference>
<dbReference type="VEuPathDB" id="FungiDB:PSTT_02654"/>
<evidence type="ECO:0000313" key="6">
    <source>
        <dbReference type="Proteomes" id="UP000239156"/>
    </source>
</evidence>
<dbReference type="Proteomes" id="UP000239156">
    <property type="component" value="Unassembled WGS sequence"/>
</dbReference>
<sequence>MISTNFLACLTPIFLNGLLALKVTSPTENSQWDLQATNTITWTSVATDPKTFDIVLTNNNPSCAPTGFTQAIKQNIASSDGKFDISGVSSMKACSGYQINLVASSTPDNSAHNAGILAQSAPFNVTQTSGPSMSESLPLAGANSTANTPAASTPVANTTSPTQSTSSTGAPKYNSGTAAPGAKYSFAPRISGSFQKVTACALLLVTFMLA</sequence>
<evidence type="ECO:0000259" key="4">
    <source>
        <dbReference type="Pfam" id="PF10342"/>
    </source>
</evidence>
<accession>A0A2S4VZ88</accession>
<dbReference type="InterPro" id="IPR052479">
    <property type="entry name" value="GPI-anchor_Adhesion_Reg"/>
</dbReference>
<evidence type="ECO:0000313" key="5">
    <source>
        <dbReference type="EMBL" id="POW14832.1"/>
    </source>
</evidence>
<feature type="compositionally biased region" description="Low complexity" evidence="2">
    <location>
        <begin position="140"/>
        <end position="168"/>
    </location>
</feature>
<feature type="signal peptide" evidence="3">
    <location>
        <begin position="1"/>
        <end position="20"/>
    </location>
</feature>